<evidence type="ECO:0008006" key="4">
    <source>
        <dbReference type="Google" id="ProtNLM"/>
    </source>
</evidence>
<proteinExistence type="predicted"/>
<reference evidence="2 3" key="1">
    <citation type="journal article" date="2019" name="Nat. Med.">
        <title>A library of human gut bacterial isolates paired with longitudinal multiomics data enables mechanistic microbiome research.</title>
        <authorList>
            <person name="Poyet M."/>
            <person name="Groussin M."/>
            <person name="Gibbons S.M."/>
            <person name="Avila-Pacheco J."/>
            <person name="Jiang X."/>
            <person name="Kearney S.M."/>
            <person name="Perrotta A.R."/>
            <person name="Berdy B."/>
            <person name="Zhao S."/>
            <person name="Lieberman T.D."/>
            <person name="Swanson P.K."/>
            <person name="Smith M."/>
            <person name="Roesemann S."/>
            <person name="Alexander J.E."/>
            <person name="Rich S.A."/>
            <person name="Livny J."/>
            <person name="Vlamakis H."/>
            <person name="Clish C."/>
            <person name="Bullock K."/>
            <person name="Deik A."/>
            <person name="Scott J."/>
            <person name="Pierce K.A."/>
            <person name="Xavier R.J."/>
            <person name="Alm E.J."/>
        </authorList>
    </citation>
    <scope>NUCLEOTIDE SEQUENCE [LARGE SCALE GENOMIC DNA]</scope>
    <source>
        <strain evidence="2 3">BIOML-A1</strain>
    </source>
</reference>
<evidence type="ECO:0000313" key="2">
    <source>
        <dbReference type="EMBL" id="MTR76203.1"/>
    </source>
</evidence>
<protein>
    <recommendedName>
        <fullName evidence="4">PcfJ-like protein</fullName>
    </recommendedName>
</protein>
<dbReference type="Proteomes" id="UP000448177">
    <property type="component" value="Unassembled WGS sequence"/>
</dbReference>
<organism evidence="2 3">
    <name type="scientific">Mediterraneibacter faecis</name>
    <dbReference type="NCBI Taxonomy" id="592978"/>
    <lineage>
        <taxon>Bacteria</taxon>
        <taxon>Bacillati</taxon>
        <taxon>Bacillota</taxon>
        <taxon>Clostridia</taxon>
        <taxon>Lachnospirales</taxon>
        <taxon>Lachnospiraceae</taxon>
        <taxon>Mediterraneibacter</taxon>
    </lineage>
</organism>
<dbReference type="AlphaFoldDB" id="A0A844KD24"/>
<keyword evidence="3" id="KW-1185">Reference proteome</keyword>
<evidence type="ECO:0000256" key="1">
    <source>
        <dbReference type="SAM" id="Coils"/>
    </source>
</evidence>
<comment type="caution">
    <text evidence="2">The sequence shown here is derived from an EMBL/GenBank/DDBJ whole genome shotgun (WGS) entry which is preliminary data.</text>
</comment>
<evidence type="ECO:0000313" key="3">
    <source>
        <dbReference type="Proteomes" id="UP000448177"/>
    </source>
</evidence>
<feature type="coiled-coil region" evidence="1">
    <location>
        <begin position="535"/>
        <end position="569"/>
    </location>
</feature>
<sequence>MGGGAEMKRKAIERIKPKKPEGKGLTATLQELGEILILNIYQAKELLVRYCINYETGEHEYWKEQYGWRKGGILNALNKDWRDWEWRTYDDYPKLQGKDANRIKELIRHRAWNNSPWERINGLEHSYNSEIRERCETNRKMKLMNLMRKVPGRPKNLREWFFEQAAGEDYMFRNRETKEFVCTNCGESSWPEEIKRQDGEKKIRHNDMVFCPSCGKLVRAKTRTDHIEQKWKSCYLIQPVDEDTSVLRIIEAKVGWDNGRHYVELGDEIRILLYKVYSNRKLKKTYMIYYEDSWDGWTKGNRKNLRAREGYLYPGEFGQILDGTTYSEATRVLEHLSKTGMELNYNRLVAGTGQMKGYAQKIECLAKGRFWNLLRDTIGCTDYPGYLTQYYGPLDMREESIEGMFRIQDRQKINRIRDEHGGNRMVRWMQYSDETGQKISKETVQWMIKNEIEPSGIRGLEKYMSPQKIMNYIERQKKEQYAGMTAKAVLEEYKDYLSMCEACCKNMADEMVYRPRELKRRHDEVVVDRQQIQILKELENNAEGKEAYAQEMRQKFPEAEEILKEIKSRYEYEDEEYKIIVPNTLVDIVKEGRALHHCAGSSERYFDRIESRETYICFLRRQETPGIPFYTIEVEPGGTIRQHRSYYDEEPGIEEIRVFLKSWQKAIRKRLTEEDKKLAKISRIKREANIAELEEKKNIRVLQGLTEDFLEAEEIEKELEAV</sequence>
<dbReference type="EMBL" id="WNAF01000002">
    <property type="protein sequence ID" value="MTR76203.1"/>
    <property type="molecule type" value="Genomic_DNA"/>
</dbReference>
<keyword evidence="1" id="KW-0175">Coiled coil</keyword>
<name>A0A844KD24_9FIRM</name>
<gene>
    <name evidence="2" type="ORF">GMD21_05835</name>
</gene>
<dbReference type="Pfam" id="PF14284">
    <property type="entry name" value="PcfJ"/>
    <property type="match status" value="1"/>
</dbReference>
<accession>A0A844KD24</accession>
<dbReference type="InterPro" id="IPR025586">
    <property type="entry name" value="PcfJ"/>
</dbReference>